<name>A0A7C8IHQ4_9PLEO</name>
<dbReference type="EMBL" id="JAADJZ010000002">
    <property type="protein sequence ID" value="KAF2877471.1"/>
    <property type="molecule type" value="Genomic_DNA"/>
</dbReference>
<feature type="region of interest" description="Disordered" evidence="1">
    <location>
        <begin position="1"/>
        <end position="177"/>
    </location>
</feature>
<feature type="region of interest" description="Disordered" evidence="1">
    <location>
        <begin position="195"/>
        <end position="441"/>
    </location>
</feature>
<feature type="compositionally biased region" description="Pro residues" evidence="1">
    <location>
        <begin position="29"/>
        <end position="39"/>
    </location>
</feature>
<evidence type="ECO:0000313" key="2">
    <source>
        <dbReference type="EMBL" id="KAF2877471.1"/>
    </source>
</evidence>
<feature type="compositionally biased region" description="Basic and acidic residues" evidence="1">
    <location>
        <begin position="284"/>
        <end position="311"/>
    </location>
</feature>
<feature type="compositionally biased region" description="Acidic residues" evidence="1">
    <location>
        <begin position="209"/>
        <end position="230"/>
    </location>
</feature>
<gene>
    <name evidence="2" type="ORF">BDV95DRAFT_481894</name>
</gene>
<reference evidence="2 3" key="1">
    <citation type="submission" date="2020-01" db="EMBL/GenBank/DDBJ databases">
        <authorList>
            <consortium name="DOE Joint Genome Institute"/>
            <person name="Haridas S."/>
            <person name="Albert R."/>
            <person name="Binder M."/>
            <person name="Bloem J."/>
            <person name="Labutti K."/>
            <person name="Salamov A."/>
            <person name="Andreopoulos B."/>
            <person name="Baker S.E."/>
            <person name="Barry K."/>
            <person name="Bills G."/>
            <person name="Bluhm B.H."/>
            <person name="Cannon C."/>
            <person name="Castanera R."/>
            <person name="Culley D.E."/>
            <person name="Daum C."/>
            <person name="Ezra D."/>
            <person name="Gonzalez J.B."/>
            <person name="Henrissat B."/>
            <person name="Kuo A."/>
            <person name="Liang C."/>
            <person name="Lipzen A."/>
            <person name="Lutzoni F."/>
            <person name="Magnuson J."/>
            <person name="Mondo S."/>
            <person name="Nolan M."/>
            <person name="Ohm R."/>
            <person name="Pangilinan J."/>
            <person name="Park H.-J.H."/>
            <person name="Ramirez L."/>
            <person name="Alfaro M."/>
            <person name="Sun H."/>
            <person name="Tritt A."/>
            <person name="Yoshinaga Y."/>
            <person name="Zwiers L.-H.L."/>
            <person name="Turgeon B.G."/>
            <person name="Goodwin S.B."/>
            <person name="Spatafora J.W."/>
            <person name="Crous P.W."/>
            <person name="Grigoriev I.V."/>
        </authorList>
    </citation>
    <scope>NUCLEOTIDE SEQUENCE [LARGE SCALE GENOMIC DNA]</scope>
    <source>
        <strain evidence="2 3">CBS 611.86</strain>
    </source>
</reference>
<feature type="compositionally biased region" description="Polar residues" evidence="1">
    <location>
        <begin position="93"/>
        <end position="109"/>
    </location>
</feature>
<proteinExistence type="predicted"/>
<feature type="compositionally biased region" description="Acidic residues" evidence="1">
    <location>
        <begin position="428"/>
        <end position="437"/>
    </location>
</feature>
<sequence length="479" mass="52190">MPRPKRSKVASATTRVATTSRVAKTAPRQPQPQPQPQTGPDPIERFSDDSDGLVVKSTRPRRRMPWQPEPQRDADVTMTGALPVEEEVPGANGVSSKARTPSSNVSNRTRTIRGSAKLSSKTTSPVALRSPTKVAEDAPAQDMDSSEFGDNLLSFTSLGSESPAHGTRPPSAIKVGATPAHETSILALTNFKRRARQPSLLRMVHQTTDVEDNDLSDPEEIDDFLPDDESTPLHVHKSAPDTEAVNNISGISLSSSESRGRKRKLSSPVVQVPRSSPPYEPVSGEDRKKRGVPERNGESDGVEEGKADRPAKPKAKRKPKANQGISTAKLQALLPRRRTRAVAQERDEYDLDNSEDMIAVDSDQDELQLPTRRQTTTRKPAPSKTTQKSSRGPKKPVTGAQSAQKSTRTYGRRISSDKENEATFVAGEESEDAEETTETAIAAPAPKLVAIAKKFEDVDAWEMEFESVDADGQTSSPWR</sequence>
<evidence type="ECO:0000313" key="3">
    <source>
        <dbReference type="Proteomes" id="UP000481861"/>
    </source>
</evidence>
<keyword evidence="3" id="KW-1185">Reference proteome</keyword>
<evidence type="ECO:0000256" key="1">
    <source>
        <dbReference type="SAM" id="MobiDB-lite"/>
    </source>
</evidence>
<feature type="compositionally biased region" description="Polar residues" evidence="1">
    <location>
        <begin position="399"/>
        <end position="409"/>
    </location>
</feature>
<comment type="caution">
    <text evidence="2">The sequence shown here is derived from an EMBL/GenBank/DDBJ whole genome shotgun (WGS) entry which is preliminary data.</text>
</comment>
<feature type="compositionally biased region" description="Low complexity" evidence="1">
    <location>
        <begin position="248"/>
        <end position="257"/>
    </location>
</feature>
<dbReference type="OrthoDB" id="5423493at2759"/>
<protein>
    <submittedName>
        <fullName evidence="2">Uncharacterized protein</fullName>
    </submittedName>
</protein>
<dbReference type="Proteomes" id="UP000481861">
    <property type="component" value="Unassembled WGS sequence"/>
</dbReference>
<accession>A0A7C8IHQ4</accession>
<feature type="compositionally biased region" description="Low complexity" evidence="1">
    <location>
        <begin position="9"/>
        <end position="28"/>
    </location>
</feature>
<organism evidence="2 3">
    <name type="scientific">Massariosphaeria phaeospora</name>
    <dbReference type="NCBI Taxonomy" id="100035"/>
    <lineage>
        <taxon>Eukaryota</taxon>
        <taxon>Fungi</taxon>
        <taxon>Dikarya</taxon>
        <taxon>Ascomycota</taxon>
        <taxon>Pezizomycotina</taxon>
        <taxon>Dothideomycetes</taxon>
        <taxon>Pleosporomycetidae</taxon>
        <taxon>Pleosporales</taxon>
        <taxon>Pleosporales incertae sedis</taxon>
        <taxon>Massariosphaeria</taxon>
    </lineage>
</organism>
<dbReference type="AlphaFoldDB" id="A0A7C8IHQ4"/>